<evidence type="ECO:0000313" key="1">
    <source>
        <dbReference type="EMBL" id="CBX26737.1"/>
    </source>
</evidence>
<proteinExistence type="predicted"/>
<protein>
    <submittedName>
        <fullName evidence="1">Uncharacterized protein</fullName>
    </submittedName>
</protein>
<reference evidence="1" key="1">
    <citation type="journal article" date="2011" name="Environ. Microbiol.">
        <title>Genomic insights into the metabolic potential of the polycyclic aromatic hydrocarbon degrading sulfate-reducing Deltaproteobacterium N47.</title>
        <authorList>
            <person name="Bergmann F."/>
            <person name="Selesi D."/>
            <person name="Weinmaier T."/>
            <person name="Tischler P."/>
            <person name="Rattei T."/>
            <person name="Meckenstock R.U."/>
        </authorList>
    </citation>
    <scope>NUCLEOTIDE SEQUENCE</scope>
</reference>
<dbReference type="AlphaFoldDB" id="E1Y843"/>
<name>E1Y843_9BACT</name>
<organism evidence="1">
    <name type="scientific">uncultured Desulfobacterium sp</name>
    <dbReference type="NCBI Taxonomy" id="201089"/>
    <lineage>
        <taxon>Bacteria</taxon>
        <taxon>Pseudomonadati</taxon>
        <taxon>Thermodesulfobacteriota</taxon>
        <taxon>Desulfobacteria</taxon>
        <taxon>Desulfobacterales</taxon>
        <taxon>Desulfobacteriaceae</taxon>
        <taxon>Desulfobacterium</taxon>
        <taxon>environmental samples</taxon>
    </lineage>
</organism>
<accession>E1Y843</accession>
<dbReference type="EMBL" id="FR695864">
    <property type="protein sequence ID" value="CBX26737.1"/>
    <property type="molecule type" value="Genomic_DNA"/>
</dbReference>
<sequence length="137" mass="16089">MLIHDTIYFWKGWGGKLNLASGMCKLRIYDLTKAAEKGVATLRPIIVVVSDMPESKMSVRSCAGHIATMVTKDFHIDPHRMLWIEHYPLKYYGERNERIIPEIFEAVEFEWNDDRAIKPKWRILKPPLLDEIKKTLY</sequence>
<gene>
    <name evidence="1" type="ORF">N47_A07660</name>
</gene>